<evidence type="ECO:0000256" key="1">
    <source>
        <dbReference type="SAM" id="Phobius"/>
    </source>
</evidence>
<sequence>MAGFYNQKPVYTREQIQDFWNDTSLEAKREIRDFAFFQPKEHTKIENPTLNRRVKVNLILTAGNMNLVVPQSLLNGSFAESQDEYGCVLSKKTADALFSTHEVLGEEVLLNKKTYQVRGILDSKDELGLIQGPGNSKYSNMRVSAPGIPLSVVKQQLSALFMEEPDSVSEGQLYAGVGGIFLWIPAWICLVCLLKYTWKEVKVLSAKEWEHPWQDIAAYLLRYGVIVLGFLGVCAILLLSLHFSDDYIPSAWSDFSFWTELIREKWRDFMTLMTESVTYADRKMLKNLIGLVSTSLAESVMLVLSIGLQKNL</sequence>
<dbReference type="AlphaFoldDB" id="A0A7M2RJV3"/>
<name>A0A7M2RJV3_9FIRM</name>
<reference evidence="3 4" key="1">
    <citation type="submission" date="2020-10" db="EMBL/GenBank/DDBJ databases">
        <title>Blautia liquoris sp.nov., isolated from the mud in a fermentation cellar used for the production of Chinese strong-flavoured liquor.</title>
        <authorList>
            <person name="Lu L."/>
        </authorList>
    </citation>
    <scope>NUCLEOTIDE SEQUENCE [LARGE SCALE GENOMIC DNA]</scope>
    <source>
        <strain evidence="3 4">LZLJ-3</strain>
    </source>
</reference>
<proteinExistence type="predicted"/>
<keyword evidence="4" id="KW-1185">Reference proteome</keyword>
<evidence type="ECO:0000313" key="3">
    <source>
        <dbReference type="EMBL" id="QOV20603.1"/>
    </source>
</evidence>
<feature type="transmembrane region" description="Helical" evidence="1">
    <location>
        <begin position="288"/>
        <end position="308"/>
    </location>
</feature>
<keyword evidence="1" id="KW-1133">Transmembrane helix</keyword>
<gene>
    <name evidence="3" type="ORF">INP51_06620</name>
</gene>
<keyword evidence="1" id="KW-0812">Transmembrane</keyword>
<dbReference type="RefSeq" id="WP_193736917.1">
    <property type="nucleotide sequence ID" value="NZ_CP063304.1"/>
</dbReference>
<feature type="transmembrane region" description="Helical" evidence="1">
    <location>
        <begin position="173"/>
        <end position="198"/>
    </location>
</feature>
<feature type="transmembrane region" description="Helical" evidence="1">
    <location>
        <begin position="219"/>
        <end position="243"/>
    </location>
</feature>
<evidence type="ECO:0000259" key="2">
    <source>
        <dbReference type="Pfam" id="PF12704"/>
    </source>
</evidence>
<dbReference type="InterPro" id="IPR025857">
    <property type="entry name" value="MacB_PCD"/>
</dbReference>
<keyword evidence="1" id="KW-0472">Membrane</keyword>
<feature type="domain" description="MacB-like periplasmic core" evidence="2">
    <location>
        <begin position="57"/>
        <end position="125"/>
    </location>
</feature>
<evidence type="ECO:0000313" key="4">
    <source>
        <dbReference type="Proteomes" id="UP000593601"/>
    </source>
</evidence>
<dbReference type="EMBL" id="CP063304">
    <property type="protein sequence ID" value="QOV20603.1"/>
    <property type="molecule type" value="Genomic_DNA"/>
</dbReference>
<dbReference type="KEGG" id="bliq:INP51_06620"/>
<accession>A0A7M2RJV3</accession>
<organism evidence="3 4">
    <name type="scientific">Blautia liquoris</name>
    <dbReference type="NCBI Taxonomy" id="2779518"/>
    <lineage>
        <taxon>Bacteria</taxon>
        <taxon>Bacillati</taxon>
        <taxon>Bacillota</taxon>
        <taxon>Clostridia</taxon>
        <taxon>Lachnospirales</taxon>
        <taxon>Lachnospiraceae</taxon>
        <taxon>Blautia</taxon>
    </lineage>
</organism>
<protein>
    <submittedName>
        <fullName evidence="3">ABC transporter permease</fullName>
    </submittedName>
</protein>
<dbReference type="Pfam" id="PF12704">
    <property type="entry name" value="MacB_PCD"/>
    <property type="match status" value="1"/>
</dbReference>
<dbReference type="Proteomes" id="UP000593601">
    <property type="component" value="Chromosome"/>
</dbReference>